<keyword evidence="3" id="KW-1185">Reference proteome</keyword>
<feature type="transmembrane region" description="Helical" evidence="1">
    <location>
        <begin position="86"/>
        <end position="107"/>
    </location>
</feature>
<proteinExistence type="predicted"/>
<organism evidence="2 3">
    <name type="scientific">Dawidia soli</name>
    <dbReference type="NCBI Taxonomy" id="2782352"/>
    <lineage>
        <taxon>Bacteria</taxon>
        <taxon>Pseudomonadati</taxon>
        <taxon>Bacteroidota</taxon>
        <taxon>Cytophagia</taxon>
        <taxon>Cytophagales</taxon>
        <taxon>Chryseotaleaceae</taxon>
        <taxon>Dawidia</taxon>
    </lineage>
</organism>
<evidence type="ECO:0008006" key="4">
    <source>
        <dbReference type="Google" id="ProtNLM"/>
    </source>
</evidence>
<name>A0AAP2DE38_9BACT</name>
<sequence length="154" mass="17045">MIHVDKVTLAALAGTTLMTAFSYGAARHQRKQFREPELLNKLLDRLPGPQSIPTKSPAGWLVHYGVGMLFTTAYDQLWQRNIGKPTLANGLLLGTISGLIGIGGWMLTFKLHPHPPKTDYTGHYKQLLLAHMIFGVGAALGYTKMKRLPVNRQI</sequence>
<dbReference type="AlphaFoldDB" id="A0AAP2DE38"/>
<evidence type="ECO:0000313" key="3">
    <source>
        <dbReference type="Proteomes" id="UP001319180"/>
    </source>
</evidence>
<feature type="transmembrane region" description="Helical" evidence="1">
    <location>
        <begin position="57"/>
        <end position="74"/>
    </location>
</feature>
<gene>
    <name evidence="2" type="ORF">KK078_27660</name>
</gene>
<keyword evidence="1" id="KW-0472">Membrane</keyword>
<dbReference type="RefSeq" id="WP_254093614.1">
    <property type="nucleotide sequence ID" value="NZ_JAHESC010000064.1"/>
</dbReference>
<reference evidence="2 3" key="1">
    <citation type="submission" date="2021-05" db="EMBL/GenBank/DDBJ databases">
        <title>A Polyphasic approach of four new species of the genus Ohtaekwangia: Ohtaekwangia histidinii sp. nov., Ohtaekwangia cretensis sp. nov., Ohtaekwangia indiensis sp. nov., Ohtaekwangia reichenbachii sp. nov. from diverse environment.</title>
        <authorList>
            <person name="Octaviana S."/>
        </authorList>
    </citation>
    <scope>NUCLEOTIDE SEQUENCE [LARGE SCALE GENOMIC DNA]</scope>
    <source>
        <strain evidence="2 3">PWU37</strain>
    </source>
</reference>
<evidence type="ECO:0000313" key="2">
    <source>
        <dbReference type="EMBL" id="MBT1690374.1"/>
    </source>
</evidence>
<accession>A0AAP2DE38</accession>
<dbReference type="EMBL" id="JAHESC010000064">
    <property type="protein sequence ID" value="MBT1690374.1"/>
    <property type="molecule type" value="Genomic_DNA"/>
</dbReference>
<evidence type="ECO:0000256" key="1">
    <source>
        <dbReference type="SAM" id="Phobius"/>
    </source>
</evidence>
<comment type="caution">
    <text evidence="2">The sequence shown here is derived from an EMBL/GenBank/DDBJ whole genome shotgun (WGS) entry which is preliminary data.</text>
</comment>
<keyword evidence="1" id="KW-0812">Transmembrane</keyword>
<protein>
    <recommendedName>
        <fullName evidence="4">DUF2938 domain-containing protein</fullName>
    </recommendedName>
</protein>
<keyword evidence="1" id="KW-1133">Transmembrane helix</keyword>
<feature type="transmembrane region" description="Helical" evidence="1">
    <location>
        <begin position="127"/>
        <end position="143"/>
    </location>
</feature>
<dbReference type="Proteomes" id="UP001319180">
    <property type="component" value="Unassembled WGS sequence"/>
</dbReference>